<feature type="transmembrane region" description="Helical" evidence="1">
    <location>
        <begin position="180"/>
        <end position="201"/>
    </location>
</feature>
<accession>A0AAU8A796</accession>
<dbReference type="PANTHER" id="PTHR41309:SF2">
    <property type="entry name" value="MEMBRANE PROTEIN"/>
    <property type="match status" value="1"/>
</dbReference>
<dbReference type="Pfam" id="PF13346">
    <property type="entry name" value="ABC2_membrane_5"/>
    <property type="match status" value="1"/>
</dbReference>
<evidence type="ECO:0000313" key="2">
    <source>
        <dbReference type="EMBL" id="XCC61483.1"/>
    </source>
</evidence>
<feature type="transmembrane region" description="Helical" evidence="1">
    <location>
        <begin position="86"/>
        <end position="107"/>
    </location>
</feature>
<dbReference type="InterPro" id="IPR025699">
    <property type="entry name" value="ABC2_memb-like"/>
</dbReference>
<keyword evidence="1" id="KW-0472">Membrane</keyword>
<feature type="transmembrane region" description="Helical" evidence="1">
    <location>
        <begin position="38"/>
        <end position="59"/>
    </location>
</feature>
<keyword evidence="1" id="KW-0812">Transmembrane</keyword>
<dbReference type="EMBL" id="CP117826">
    <property type="protein sequence ID" value="XCC61483.1"/>
    <property type="molecule type" value="Genomic_DNA"/>
</dbReference>
<name>A0AAU8A796_9FIRM</name>
<gene>
    <name evidence="2" type="ORF">PUP29_08060</name>
</gene>
<sequence length="213" mass="22965">MKGLLLKEILGIKSFLKMYLFIIAVCIIPVAVSQNGSFSSGFAIGVCTFVGIMMCFVSFNYDAVSKWDKFVLTLPFTREQIVRSKYLFSLIMIGVGMGMGLAVSAVLAAVSGTGLGPEVFFTMVFLVACGLLSISVIIPLIFKFGVEKSRIIVIVIFLVPFMTFIGLFGNGTVDDAAVEAAFSVLLWLLPLCGAAALAVSYPASVHIYRKKEV</sequence>
<feature type="transmembrane region" description="Helical" evidence="1">
    <location>
        <begin position="12"/>
        <end position="32"/>
    </location>
</feature>
<dbReference type="AlphaFoldDB" id="A0AAU8A796"/>
<protein>
    <submittedName>
        <fullName evidence="2">ABC-2 transporter permease</fullName>
    </submittedName>
</protein>
<proteinExistence type="predicted"/>
<feature type="transmembrane region" description="Helical" evidence="1">
    <location>
        <begin position="119"/>
        <end position="142"/>
    </location>
</feature>
<dbReference type="PANTHER" id="PTHR41309">
    <property type="entry name" value="MEMBRANE PROTEIN-RELATED"/>
    <property type="match status" value="1"/>
</dbReference>
<feature type="transmembrane region" description="Helical" evidence="1">
    <location>
        <begin position="151"/>
        <end position="168"/>
    </location>
</feature>
<keyword evidence="1" id="KW-1133">Transmembrane helix</keyword>
<reference evidence="2" key="1">
    <citation type="submission" date="2023-02" db="EMBL/GenBank/DDBJ databases">
        <title>Gut commensal Christensenella minuta modulates host metabolism via a new class of secondary bile acids.</title>
        <authorList>
            <person name="Liu C."/>
        </authorList>
    </citation>
    <scope>NUCLEOTIDE SEQUENCE</scope>
    <source>
        <strain evidence="2">CA70</strain>
    </source>
</reference>
<organism evidence="2">
    <name type="scientific">Christensenella massiliensis</name>
    <dbReference type="NCBI Taxonomy" id="1805714"/>
    <lineage>
        <taxon>Bacteria</taxon>
        <taxon>Bacillati</taxon>
        <taxon>Bacillota</taxon>
        <taxon>Clostridia</taxon>
        <taxon>Christensenellales</taxon>
        <taxon>Christensenellaceae</taxon>
        <taxon>Christensenella</taxon>
    </lineage>
</organism>
<evidence type="ECO:0000256" key="1">
    <source>
        <dbReference type="SAM" id="Phobius"/>
    </source>
</evidence>
<dbReference type="RefSeq" id="WP_079546352.1">
    <property type="nucleotide sequence ID" value="NZ_CP117826.1"/>
</dbReference>